<evidence type="ECO:0000313" key="3">
    <source>
        <dbReference type="EMBL" id="PRX63048.1"/>
    </source>
</evidence>
<gene>
    <name evidence="3" type="ORF">B0I32_11138</name>
</gene>
<feature type="chain" id="PRO_5015733829" evidence="1">
    <location>
        <begin position="29"/>
        <end position="473"/>
    </location>
</feature>
<dbReference type="Pfam" id="PF03372">
    <property type="entry name" value="Exo_endo_phos"/>
    <property type="match status" value="1"/>
</dbReference>
<dbReference type="AlphaFoldDB" id="A0A2T0MVU8"/>
<dbReference type="Proteomes" id="UP000238312">
    <property type="component" value="Unassembled WGS sequence"/>
</dbReference>
<keyword evidence="3" id="KW-0540">Nuclease</keyword>
<dbReference type="CDD" id="cd00257">
    <property type="entry name" value="beta-trefoil_FSCN-like"/>
    <property type="match status" value="1"/>
</dbReference>
<evidence type="ECO:0000256" key="1">
    <source>
        <dbReference type="SAM" id="SignalP"/>
    </source>
</evidence>
<dbReference type="GO" id="GO:0004519">
    <property type="term" value="F:endonuclease activity"/>
    <property type="evidence" value="ECO:0007669"/>
    <property type="project" value="UniProtKB-KW"/>
</dbReference>
<feature type="domain" description="Endonuclease/exonuclease/phosphatase" evidence="2">
    <location>
        <begin position="214"/>
        <end position="463"/>
    </location>
</feature>
<comment type="caution">
    <text evidence="3">The sequence shown here is derived from an EMBL/GenBank/DDBJ whole genome shotgun (WGS) entry which is preliminary data.</text>
</comment>
<dbReference type="Gene3D" id="3.60.10.10">
    <property type="entry name" value="Endonuclease/exonuclease/phosphatase"/>
    <property type="match status" value="1"/>
</dbReference>
<dbReference type="InterPro" id="IPR008999">
    <property type="entry name" value="Actin-crosslinking"/>
</dbReference>
<protein>
    <submittedName>
        <fullName evidence="3">Endonuclease/exonuclease/phosphatase family protein</fullName>
    </submittedName>
</protein>
<dbReference type="InterPro" id="IPR005135">
    <property type="entry name" value="Endo/exonuclease/phosphatase"/>
</dbReference>
<reference evidence="3 4" key="1">
    <citation type="submission" date="2018-03" db="EMBL/GenBank/DDBJ databases">
        <title>Genomic Encyclopedia of Type Strains, Phase III (KMG-III): the genomes of soil and plant-associated and newly described type strains.</title>
        <authorList>
            <person name="Whitman W."/>
        </authorList>
    </citation>
    <scope>NUCLEOTIDE SEQUENCE [LARGE SCALE GENOMIC DNA]</scope>
    <source>
        <strain evidence="3 4">CGMCC 4.7104</strain>
    </source>
</reference>
<evidence type="ECO:0000313" key="4">
    <source>
        <dbReference type="Proteomes" id="UP000238312"/>
    </source>
</evidence>
<keyword evidence="4" id="KW-1185">Reference proteome</keyword>
<dbReference type="EMBL" id="PVNG01000011">
    <property type="protein sequence ID" value="PRX63048.1"/>
    <property type="molecule type" value="Genomic_DNA"/>
</dbReference>
<dbReference type="SUPFAM" id="SSF50405">
    <property type="entry name" value="Actin-crosslinking proteins"/>
    <property type="match status" value="1"/>
</dbReference>
<dbReference type="RefSeq" id="WP_146178310.1">
    <property type="nucleotide sequence ID" value="NZ_PVNG01000011.1"/>
</dbReference>
<feature type="signal peptide" evidence="1">
    <location>
        <begin position="1"/>
        <end position="28"/>
    </location>
</feature>
<dbReference type="OrthoDB" id="3515699at2"/>
<dbReference type="Gene3D" id="2.80.10.50">
    <property type="match status" value="1"/>
</dbReference>
<dbReference type="InterPro" id="IPR036691">
    <property type="entry name" value="Endo/exonu/phosph_ase_sf"/>
</dbReference>
<sequence>MRRLLSRITALCCLSLGLTLAAPFPARAADADPMADHLAKSSISPFTLRNMATGKYVTTELNGESGRWALLRARGDSAGSWEKFVRLSDDNGATWSVRSIASGRYVSAEIGDSGTDKGRLRARGHNTGSWEKFRFVRRQVGADVYYAVQSVANGLYVSAENNVTGANAGMLRARTPANQIGSWELFTMDFPEPYPGQGEPEAPSPTPRRQAQVMSWNVCANNNSACGDYRDDGDAVATALVQHLNATLGSAYHPDVLLLQEICERHTRTIESSLESRTGRGWDVRFAPIKVESEYPDLTLEKRCRDDQSGNDRGLYGVAVAVPEENTKYFSRELRAAWGTVSEQRVALCAYVPSHAAAYCSAHLSTPGEDPSGETRRGQVNALLRIAGDIEKEGYAPVIGGDLNTTPATGGILDPLYTTFQECWSAPGTTGTGATYGTAKLDYIFARGHTSCTVSRDNAHSDHRSLHSTVTLH</sequence>
<evidence type="ECO:0000259" key="2">
    <source>
        <dbReference type="Pfam" id="PF03372"/>
    </source>
</evidence>
<name>A0A2T0MVU8_9ACTN</name>
<organism evidence="3 4">
    <name type="scientific">Nonomuraea fuscirosea</name>
    <dbReference type="NCBI Taxonomy" id="1291556"/>
    <lineage>
        <taxon>Bacteria</taxon>
        <taxon>Bacillati</taxon>
        <taxon>Actinomycetota</taxon>
        <taxon>Actinomycetes</taxon>
        <taxon>Streptosporangiales</taxon>
        <taxon>Streptosporangiaceae</taxon>
        <taxon>Nonomuraea</taxon>
    </lineage>
</organism>
<keyword evidence="1" id="KW-0732">Signal</keyword>
<dbReference type="SUPFAM" id="SSF56219">
    <property type="entry name" value="DNase I-like"/>
    <property type="match status" value="1"/>
</dbReference>
<keyword evidence="3" id="KW-0378">Hydrolase</keyword>
<proteinExistence type="predicted"/>
<accession>A0A2T0MVU8</accession>
<keyword evidence="3" id="KW-0269">Exonuclease</keyword>
<keyword evidence="3" id="KW-0255">Endonuclease</keyword>
<dbReference type="GO" id="GO:0004527">
    <property type="term" value="F:exonuclease activity"/>
    <property type="evidence" value="ECO:0007669"/>
    <property type="project" value="UniProtKB-KW"/>
</dbReference>